<comment type="similarity">
    <text evidence="1">Belongs to the IspD/TarI cytidylyltransferase family. IspD subfamily.</text>
</comment>
<gene>
    <name evidence="4" type="primary">ISPD</name>
    <name evidence="4" type="ORF">FJT64_001235</name>
</gene>
<dbReference type="InterPro" id="IPR034683">
    <property type="entry name" value="IspD/TarI"/>
</dbReference>
<name>A0A6A4VLV6_AMPAM</name>
<accession>A0A6A4VLV6</accession>
<dbReference type="OrthoDB" id="414267at2759"/>
<dbReference type="GO" id="GO:0005829">
    <property type="term" value="C:cytosol"/>
    <property type="evidence" value="ECO:0007669"/>
    <property type="project" value="TreeGrafter"/>
</dbReference>
<protein>
    <submittedName>
        <fullName evidence="4">D-ribitol-5-phosphate cytidylyltransferase</fullName>
    </submittedName>
</protein>
<dbReference type="GO" id="GO:0070567">
    <property type="term" value="F:cytidylyltransferase activity"/>
    <property type="evidence" value="ECO:0007669"/>
    <property type="project" value="InterPro"/>
</dbReference>
<keyword evidence="2 4" id="KW-0808">Transferase</keyword>
<dbReference type="Gene3D" id="3.90.550.10">
    <property type="entry name" value="Spore Coat Polysaccharide Biosynthesis Protein SpsA, Chain A"/>
    <property type="match status" value="1"/>
</dbReference>
<dbReference type="PROSITE" id="PS01295">
    <property type="entry name" value="ISPD"/>
    <property type="match status" value="1"/>
</dbReference>
<keyword evidence="5" id="KW-1185">Reference proteome</keyword>
<comment type="caution">
    <text evidence="4">The sequence shown here is derived from an EMBL/GenBank/DDBJ whole genome shotgun (WGS) entry which is preliminary data.</text>
</comment>
<evidence type="ECO:0000256" key="1">
    <source>
        <dbReference type="ARBA" id="ARBA00009789"/>
    </source>
</evidence>
<dbReference type="AlphaFoldDB" id="A0A6A4VLV6"/>
<evidence type="ECO:0000313" key="4">
    <source>
        <dbReference type="EMBL" id="KAF0290321.1"/>
    </source>
</evidence>
<dbReference type="SUPFAM" id="SSF53448">
    <property type="entry name" value="Nucleotide-diphospho-sugar transferases"/>
    <property type="match status" value="1"/>
</dbReference>
<evidence type="ECO:0000256" key="2">
    <source>
        <dbReference type="ARBA" id="ARBA00022679"/>
    </source>
</evidence>
<reference evidence="4 5" key="1">
    <citation type="submission" date="2019-07" db="EMBL/GenBank/DDBJ databases">
        <title>Draft genome assembly of a fouling barnacle, Amphibalanus amphitrite (Darwin, 1854): The first reference genome for Thecostraca.</title>
        <authorList>
            <person name="Kim W."/>
        </authorList>
    </citation>
    <scope>NUCLEOTIDE SEQUENCE [LARGE SCALE GENOMIC DNA]</scope>
    <source>
        <strain evidence="4">SNU_AA5</strain>
        <tissue evidence="4">Soma without cirri and trophi</tissue>
    </source>
</reference>
<dbReference type="InterPro" id="IPR029044">
    <property type="entry name" value="Nucleotide-diphossugar_trans"/>
</dbReference>
<evidence type="ECO:0000256" key="3">
    <source>
        <dbReference type="ARBA" id="ARBA00022695"/>
    </source>
</evidence>
<dbReference type="GO" id="GO:0008299">
    <property type="term" value="P:isoprenoid biosynthetic process"/>
    <property type="evidence" value="ECO:0007669"/>
    <property type="project" value="InterPro"/>
</dbReference>
<dbReference type="Proteomes" id="UP000440578">
    <property type="component" value="Unassembled WGS sequence"/>
</dbReference>
<keyword evidence="3 4" id="KW-0548">Nucleotidyltransferase</keyword>
<dbReference type="Pfam" id="PF01128">
    <property type="entry name" value="IspD"/>
    <property type="match status" value="2"/>
</dbReference>
<proteinExistence type="inferred from homology"/>
<dbReference type="EMBL" id="VIIS01001964">
    <property type="protein sequence ID" value="KAF0290321.1"/>
    <property type="molecule type" value="Genomic_DNA"/>
</dbReference>
<organism evidence="4 5">
    <name type="scientific">Amphibalanus amphitrite</name>
    <name type="common">Striped barnacle</name>
    <name type="synonym">Balanus amphitrite</name>
    <dbReference type="NCBI Taxonomy" id="1232801"/>
    <lineage>
        <taxon>Eukaryota</taxon>
        <taxon>Metazoa</taxon>
        <taxon>Ecdysozoa</taxon>
        <taxon>Arthropoda</taxon>
        <taxon>Crustacea</taxon>
        <taxon>Multicrustacea</taxon>
        <taxon>Cirripedia</taxon>
        <taxon>Thoracica</taxon>
        <taxon>Thoracicalcarea</taxon>
        <taxon>Balanomorpha</taxon>
        <taxon>Balanoidea</taxon>
        <taxon>Balanidae</taxon>
        <taxon>Amphibalaninae</taxon>
        <taxon>Amphibalanus</taxon>
    </lineage>
</organism>
<dbReference type="PANTHER" id="PTHR43015">
    <property type="entry name" value="D-RIBITOL-5-PHOSPHATE CYTIDYLYLTRANSFERASE"/>
    <property type="match status" value="1"/>
</dbReference>
<dbReference type="PANTHER" id="PTHR43015:SF1">
    <property type="entry name" value="D-RIBITOL-5-PHOSPHATE CYTIDYLYLTRANSFERASE"/>
    <property type="match status" value="1"/>
</dbReference>
<dbReference type="InterPro" id="IPR018294">
    <property type="entry name" value="ISPD_synthase_CS"/>
</dbReference>
<evidence type="ECO:0000313" key="5">
    <source>
        <dbReference type="Proteomes" id="UP000440578"/>
    </source>
</evidence>
<sequence length="409" mass="45401">MPNAWVLVPAAGCGERFGDECPKQFSLVHGHTLISYTISSLLACEEVKKVIVVTSDQTRVGNLPSWWCHVLDAYDQVTSGSQPKPNYKNSADKPDGNALVQDYVAGLDKNDDLSVDSTDQTFASEYQITKPLAESRVIYVPGSTSRHRSIKCGLDAINELVEIGKETAPDVVLVHDGVRPLVPAPLVSALVTAAAAHGAAGLTRPLVSTVLETPADQRACLGRSLDRSRHRASETPQAFTYSVIRRAYQQCSEHELDHGTECLQLALTHAGVAARLLDGSSDLWKVTYRRDLHAFRGVLDDTAVRPAIVSMDPTLDDMRDSLILDRVLNDPWWFSGAEGRRRLYSRIEFWCSLRPLEVLRTFVLQVPYQGTAGEWHTWDTYYSRIRCTIQFVNGFKTLFCARVADTPQN</sequence>